<dbReference type="InterPro" id="IPR052142">
    <property type="entry name" value="Calmodulin_Regulator_PCP4-like"/>
</dbReference>
<dbReference type="PANTHER" id="PTHR15359">
    <property type="entry name" value="IG-LIKE DOMAIN-CONTAINING PROTEIN"/>
    <property type="match status" value="1"/>
</dbReference>
<name>A0A9J7MYP1_BRAFL</name>
<protein>
    <submittedName>
        <fullName evidence="4">Purkinje cell protein 4-like protein 1 isoform X2</fullName>
    </submittedName>
</protein>
<comment type="similarity">
    <text evidence="1">Belongs to the PCP4 family.</text>
</comment>
<keyword evidence="3" id="KW-1185">Reference proteome</keyword>
<proteinExistence type="inferred from homology"/>
<evidence type="ECO:0000256" key="1">
    <source>
        <dbReference type="ARBA" id="ARBA00038017"/>
    </source>
</evidence>
<dbReference type="PANTHER" id="PTHR15359:SF8">
    <property type="entry name" value="PROTEIN CBG01055"/>
    <property type="match status" value="1"/>
</dbReference>
<sequence>MDKSQDAMFNKSMSVDARSCPEDPDSTVELRLNDSAMARKSKSVEETTNQEEEEIDIDLNDPETEKAALTIQNKYKDFKLKKGKKSASTST</sequence>
<reference evidence="4" key="2">
    <citation type="submission" date="2025-08" db="UniProtKB">
        <authorList>
            <consortium name="RefSeq"/>
        </authorList>
    </citation>
    <scope>IDENTIFICATION</scope>
    <source>
        <strain evidence="4">S238N-H82</strain>
        <tissue evidence="4">Testes</tissue>
    </source>
</reference>
<dbReference type="Proteomes" id="UP000001554">
    <property type="component" value="Chromosome 8"/>
</dbReference>
<evidence type="ECO:0000313" key="4">
    <source>
        <dbReference type="RefSeq" id="XP_035684936.1"/>
    </source>
</evidence>
<dbReference type="AlphaFoldDB" id="A0A9J7MYP1"/>
<evidence type="ECO:0000313" key="3">
    <source>
        <dbReference type="Proteomes" id="UP000001554"/>
    </source>
</evidence>
<reference evidence="3" key="1">
    <citation type="journal article" date="2020" name="Nat. Ecol. Evol.">
        <title>Deeply conserved synteny resolves early events in vertebrate evolution.</title>
        <authorList>
            <person name="Simakov O."/>
            <person name="Marletaz F."/>
            <person name="Yue J.X."/>
            <person name="O'Connell B."/>
            <person name="Jenkins J."/>
            <person name="Brandt A."/>
            <person name="Calef R."/>
            <person name="Tung C.H."/>
            <person name="Huang T.K."/>
            <person name="Schmutz J."/>
            <person name="Satoh N."/>
            <person name="Yu J.K."/>
            <person name="Putnam N.H."/>
            <person name="Green R.E."/>
            <person name="Rokhsar D.S."/>
        </authorList>
    </citation>
    <scope>NUCLEOTIDE SEQUENCE [LARGE SCALE GENOMIC DNA]</scope>
    <source>
        <strain evidence="3">S238N-H82</strain>
    </source>
</reference>
<evidence type="ECO:0000256" key="2">
    <source>
        <dbReference type="SAM" id="MobiDB-lite"/>
    </source>
</evidence>
<dbReference type="GeneID" id="118421636"/>
<dbReference type="RefSeq" id="XP_035684936.1">
    <property type="nucleotide sequence ID" value="XM_035829043.1"/>
</dbReference>
<organism evidence="3 4">
    <name type="scientific">Branchiostoma floridae</name>
    <name type="common">Florida lancelet</name>
    <name type="synonym">Amphioxus</name>
    <dbReference type="NCBI Taxonomy" id="7739"/>
    <lineage>
        <taxon>Eukaryota</taxon>
        <taxon>Metazoa</taxon>
        <taxon>Chordata</taxon>
        <taxon>Cephalochordata</taxon>
        <taxon>Leptocardii</taxon>
        <taxon>Amphioxiformes</taxon>
        <taxon>Branchiostomatidae</taxon>
        <taxon>Branchiostoma</taxon>
    </lineage>
</organism>
<accession>A0A9J7MYP1</accession>
<gene>
    <name evidence="4" type="primary">LOC118421636</name>
</gene>
<feature type="compositionally biased region" description="Acidic residues" evidence="2">
    <location>
        <begin position="48"/>
        <end position="62"/>
    </location>
</feature>
<feature type="region of interest" description="Disordered" evidence="2">
    <location>
        <begin position="1"/>
        <end position="63"/>
    </location>
</feature>